<evidence type="ECO:0000313" key="9">
    <source>
        <dbReference type="Proteomes" id="UP000019277"/>
    </source>
</evidence>
<dbReference type="AlphaFoldDB" id="W7J1V0"/>
<comment type="similarity">
    <text evidence="1 7">Belongs to the cytochrome P450 family.</text>
</comment>
<protein>
    <submittedName>
        <fullName evidence="8">Putative cytochrome P450 hydroxylase</fullName>
    </submittedName>
</protein>
<reference evidence="8 9" key="1">
    <citation type="journal article" date="2014" name="Genome Announc.">
        <title>Draft Genome Sequence of the Antitrypanosomally Active Sponge-Associated Bacterium Actinokineospora sp. Strain EG49.</title>
        <authorList>
            <person name="Harjes J."/>
            <person name="Ryu T."/>
            <person name="Abdelmohsen U.R."/>
            <person name="Moitinho-Silva L."/>
            <person name="Horn H."/>
            <person name="Ravasi T."/>
            <person name="Hentschel U."/>
        </authorList>
    </citation>
    <scope>NUCLEOTIDE SEQUENCE [LARGE SCALE GENOMIC DNA]</scope>
    <source>
        <strain evidence="8 9">EG49</strain>
    </source>
</reference>
<dbReference type="GO" id="GO:0005506">
    <property type="term" value="F:iron ion binding"/>
    <property type="evidence" value="ECO:0007669"/>
    <property type="project" value="InterPro"/>
</dbReference>
<dbReference type="SUPFAM" id="SSF48264">
    <property type="entry name" value="Cytochrome P450"/>
    <property type="match status" value="1"/>
</dbReference>
<sequence>MSVPDTVLRLDTPEYTQDPHALHAELRRAAPVREAIFPRGFKGWLVTAYDDAKVALTDPRISKGVAGFAPVMDRHRLTDATPLPFRVELATHMLNSDPPDHTRLRKLVTKAFTSRVVGRLRDRVEGIADGLLDAMAGRDTVDLLDDYAFPLPITVISELLGVPEADRDDFRSWTSTMITTGPPEVTTAAGDAMGRYLAELIEHKRREPAEDLLSDLVGAHDDGDRLSSAELVSMAMLLLIAGHETTVNLIGNGVLALLRNPDQLAALRADPALLPGAVEEFLRFEGPINIATMRYTTAPITLGGVEVPEGEFVMVSLVSANRDEAHTDRPDRLDITRAQSAHLAFGHGIHYCVGAPLARLEAATAIGRLLDRFPALSLAADPEELRWRDSTLVRGLETLPVKLT</sequence>
<dbReference type="RefSeq" id="WP_035280213.1">
    <property type="nucleotide sequence ID" value="NZ_AYXG01000059.1"/>
</dbReference>
<evidence type="ECO:0000256" key="3">
    <source>
        <dbReference type="ARBA" id="ARBA00022723"/>
    </source>
</evidence>
<keyword evidence="9" id="KW-1185">Reference proteome</keyword>
<keyword evidence="6 7" id="KW-0503">Monooxygenase</keyword>
<keyword evidence="4 7" id="KW-0560">Oxidoreductase</keyword>
<keyword evidence="2 7" id="KW-0349">Heme</keyword>
<dbReference type="OrthoDB" id="5500002at2"/>
<dbReference type="InterPro" id="IPR017972">
    <property type="entry name" value="Cyt_P450_CS"/>
</dbReference>
<dbReference type="GO" id="GO:0020037">
    <property type="term" value="F:heme binding"/>
    <property type="evidence" value="ECO:0007669"/>
    <property type="project" value="InterPro"/>
</dbReference>
<dbReference type="InterPro" id="IPR002397">
    <property type="entry name" value="Cyt_P450_B"/>
</dbReference>
<dbReference type="InterPro" id="IPR001128">
    <property type="entry name" value="Cyt_P450"/>
</dbReference>
<organism evidence="8 9">
    <name type="scientific">Actinokineospora spheciospongiae</name>
    <dbReference type="NCBI Taxonomy" id="909613"/>
    <lineage>
        <taxon>Bacteria</taxon>
        <taxon>Bacillati</taxon>
        <taxon>Actinomycetota</taxon>
        <taxon>Actinomycetes</taxon>
        <taxon>Pseudonocardiales</taxon>
        <taxon>Pseudonocardiaceae</taxon>
        <taxon>Actinokineospora</taxon>
    </lineage>
</organism>
<evidence type="ECO:0000313" key="8">
    <source>
        <dbReference type="EMBL" id="EWC63042.1"/>
    </source>
</evidence>
<dbReference type="PATRIC" id="fig|909613.9.peg.1681"/>
<evidence type="ECO:0000256" key="5">
    <source>
        <dbReference type="ARBA" id="ARBA00023004"/>
    </source>
</evidence>
<dbReference type="InterPro" id="IPR036396">
    <property type="entry name" value="Cyt_P450_sf"/>
</dbReference>
<keyword evidence="3 7" id="KW-0479">Metal-binding</keyword>
<dbReference type="Pfam" id="PF00067">
    <property type="entry name" value="p450"/>
    <property type="match status" value="1"/>
</dbReference>
<gene>
    <name evidence="8" type="ORF">UO65_1669</name>
</gene>
<dbReference type="Proteomes" id="UP000019277">
    <property type="component" value="Unassembled WGS sequence"/>
</dbReference>
<accession>W7J1V0</accession>
<dbReference type="PROSITE" id="PS00086">
    <property type="entry name" value="CYTOCHROME_P450"/>
    <property type="match status" value="1"/>
</dbReference>
<dbReference type="Gene3D" id="1.10.630.10">
    <property type="entry name" value="Cytochrome P450"/>
    <property type="match status" value="1"/>
</dbReference>
<proteinExistence type="inferred from homology"/>
<evidence type="ECO:0000256" key="1">
    <source>
        <dbReference type="ARBA" id="ARBA00010617"/>
    </source>
</evidence>
<accession>A0A8E2X124</accession>
<evidence type="ECO:0000256" key="7">
    <source>
        <dbReference type="RuleBase" id="RU000461"/>
    </source>
</evidence>
<name>W7J1V0_9PSEU</name>
<dbReference type="PANTHER" id="PTHR46696">
    <property type="entry name" value="P450, PUTATIVE (EUROFUNG)-RELATED"/>
    <property type="match status" value="1"/>
</dbReference>
<dbReference type="STRING" id="909613.UO65_1669"/>
<dbReference type="eggNOG" id="COG2124">
    <property type="taxonomic scope" value="Bacteria"/>
</dbReference>
<comment type="caution">
    <text evidence="8">The sequence shown here is derived from an EMBL/GenBank/DDBJ whole genome shotgun (WGS) entry which is preliminary data.</text>
</comment>
<evidence type="ECO:0000256" key="2">
    <source>
        <dbReference type="ARBA" id="ARBA00022617"/>
    </source>
</evidence>
<dbReference type="EMBL" id="AYXG01000059">
    <property type="protein sequence ID" value="EWC63042.1"/>
    <property type="molecule type" value="Genomic_DNA"/>
</dbReference>
<dbReference type="GO" id="GO:0004497">
    <property type="term" value="F:monooxygenase activity"/>
    <property type="evidence" value="ECO:0007669"/>
    <property type="project" value="UniProtKB-KW"/>
</dbReference>
<dbReference type="PRINTS" id="PR00359">
    <property type="entry name" value="BP450"/>
</dbReference>
<dbReference type="CDD" id="cd11029">
    <property type="entry name" value="CYP107-like"/>
    <property type="match status" value="1"/>
</dbReference>
<dbReference type="FunFam" id="1.10.630.10:FF:000018">
    <property type="entry name" value="Cytochrome P450 monooxygenase"/>
    <property type="match status" value="1"/>
</dbReference>
<evidence type="ECO:0000256" key="4">
    <source>
        <dbReference type="ARBA" id="ARBA00023002"/>
    </source>
</evidence>
<keyword evidence="5 7" id="KW-0408">Iron</keyword>
<dbReference type="PANTHER" id="PTHR46696:SF1">
    <property type="entry name" value="CYTOCHROME P450 YJIB-RELATED"/>
    <property type="match status" value="1"/>
</dbReference>
<dbReference type="GO" id="GO:0016705">
    <property type="term" value="F:oxidoreductase activity, acting on paired donors, with incorporation or reduction of molecular oxygen"/>
    <property type="evidence" value="ECO:0007669"/>
    <property type="project" value="InterPro"/>
</dbReference>
<evidence type="ECO:0000256" key="6">
    <source>
        <dbReference type="ARBA" id="ARBA00023033"/>
    </source>
</evidence>